<dbReference type="PRINTS" id="PR00081">
    <property type="entry name" value="GDHRDH"/>
</dbReference>
<dbReference type="SUPFAM" id="SSF51735">
    <property type="entry name" value="NAD(P)-binding Rossmann-fold domains"/>
    <property type="match status" value="1"/>
</dbReference>
<accession>A0A5C5FXR8</accession>
<protein>
    <submittedName>
        <fullName evidence="2">Dehydrogenase</fullName>
    </submittedName>
</protein>
<dbReference type="InterPro" id="IPR002347">
    <property type="entry name" value="SDR_fam"/>
</dbReference>
<evidence type="ECO:0000313" key="3">
    <source>
        <dbReference type="Proteomes" id="UP000311382"/>
    </source>
</evidence>
<organism evidence="2 3">
    <name type="scientific">Rhodotorula diobovata</name>
    <dbReference type="NCBI Taxonomy" id="5288"/>
    <lineage>
        <taxon>Eukaryota</taxon>
        <taxon>Fungi</taxon>
        <taxon>Dikarya</taxon>
        <taxon>Basidiomycota</taxon>
        <taxon>Pucciniomycotina</taxon>
        <taxon>Microbotryomycetes</taxon>
        <taxon>Sporidiobolales</taxon>
        <taxon>Sporidiobolaceae</taxon>
        <taxon>Rhodotorula</taxon>
    </lineage>
</organism>
<name>A0A5C5FXR8_9BASI</name>
<evidence type="ECO:0000256" key="1">
    <source>
        <dbReference type="ARBA" id="ARBA00022857"/>
    </source>
</evidence>
<dbReference type="InterPro" id="IPR052184">
    <property type="entry name" value="SDR_enzymes"/>
</dbReference>
<dbReference type="GO" id="GO:0016616">
    <property type="term" value="F:oxidoreductase activity, acting on the CH-OH group of donors, NAD or NADP as acceptor"/>
    <property type="evidence" value="ECO:0007669"/>
    <property type="project" value="TreeGrafter"/>
</dbReference>
<dbReference type="Gene3D" id="3.40.50.720">
    <property type="entry name" value="NAD(P)-binding Rossmann-like Domain"/>
    <property type="match status" value="1"/>
</dbReference>
<dbReference type="OrthoDB" id="9876299at2759"/>
<dbReference type="InterPro" id="IPR020904">
    <property type="entry name" value="Sc_DH/Rdtase_CS"/>
</dbReference>
<comment type="caution">
    <text evidence="2">The sequence shown here is derived from an EMBL/GenBank/DDBJ whole genome shotgun (WGS) entry which is preliminary data.</text>
</comment>
<sequence length="244" mass="25681">MSTFTYLITGASRGLGLGYSKALLASDPRIRVVAAARNPSAASDLQALANEEANKGRIHLLQLDVEDKDKVAQAVKELEASGFVENGIDALVLNAGVAAESKYKPSEIEPEHVLANLGVNLFGVLNVTKAFLPLVRQGKGKQIFTVSSVCGSVEEFGKNTVATGYCISKSAVTMWTAKLAAELGPEGFTVIPFHPGYVSTGINGHSGTLTVEEAAAEALKNVFQAAKPELNGSFLRYSGGTVPW</sequence>
<dbReference type="AlphaFoldDB" id="A0A5C5FXR8"/>
<keyword evidence="3" id="KW-1185">Reference proteome</keyword>
<evidence type="ECO:0000313" key="2">
    <source>
        <dbReference type="EMBL" id="TNY21588.1"/>
    </source>
</evidence>
<dbReference type="EMBL" id="SOZI01000040">
    <property type="protein sequence ID" value="TNY21588.1"/>
    <property type="molecule type" value="Genomic_DNA"/>
</dbReference>
<dbReference type="CDD" id="cd05325">
    <property type="entry name" value="carb_red_sniffer_like_SDR_c"/>
    <property type="match status" value="1"/>
</dbReference>
<reference evidence="2 3" key="1">
    <citation type="submission" date="2019-03" db="EMBL/GenBank/DDBJ databases">
        <title>Rhodosporidium diobovatum UCD-FST 08-225 genome sequencing, assembly, and annotation.</title>
        <authorList>
            <person name="Fakankun I.U."/>
            <person name="Fristensky B."/>
            <person name="Levin D.B."/>
        </authorList>
    </citation>
    <scope>NUCLEOTIDE SEQUENCE [LARGE SCALE GENOMIC DNA]</scope>
    <source>
        <strain evidence="2 3">UCD-FST 08-225</strain>
    </source>
</reference>
<dbReference type="Proteomes" id="UP000311382">
    <property type="component" value="Unassembled WGS sequence"/>
</dbReference>
<gene>
    <name evidence="2" type="ORF">DMC30DRAFT_394453</name>
</gene>
<keyword evidence="1" id="KW-0521">NADP</keyword>
<dbReference type="PROSITE" id="PS00061">
    <property type="entry name" value="ADH_SHORT"/>
    <property type="match status" value="1"/>
</dbReference>
<dbReference type="Pfam" id="PF00106">
    <property type="entry name" value="adh_short"/>
    <property type="match status" value="1"/>
</dbReference>
<dbReference type="InterPro" id="IPR036291">
    <property type="entry name" value="NAD(P)-bd_dom_sf"/>
</dbReference>
<dbReference type="PANTHER" id="PTHR45458:SF1">
    <property type="entry name" value="SHORT CHAIN DEHYDROGENASE"/>
    <property type="match status" value="1"/>
</dbReference>
<proteinExistence type="predicted"/>
<dbReference type="PANTHER" id="PTHR45458">
    <property type="entry name" value="SHORT-CHAIN DEHYDROGENASE/REDUCTASE SDR"/>
    <property type="match status" value="1"/>
</dbReference>